<organism evidence="4 5">
    <name type="scientific">Mucilaginibacter pineti</name>
    <dbReference type="NCBI Taxonomy" id="1391627"/>
    <lineage>
        <taxon>Bacteria</taxon>
        <taxon>Pseudomonadati</taxon>
        <taxon>Bacteroidota</taxon>
        <taxon>Sphingobacteriia</taxon>
        <taxon>Sphingobacteriales</taxon>
        <taxon>Sphingobacteriaceae</taxon>
        <taxon>Mucilaginibacter</taxon>
    </lineage>
</organism>
<dbReference type="RefSeq" id="WP_091145715.1">
    <property type="nucleotide sequence ID" value="NZ_FNAI01000002.1"/>
</dbReference>
<dbReference type="AlphaFoldDB" id="A0A1G6WKT2"/>
<dbReference type="Proteomes" id="UP000199072">
    <property type="component" value="Unassembled WGS sequence"/>
</dbReference>
<name>A0A1G6WKT2_9SPHI</name>
<dbReference type="GO" id="GO:0005829">
    <property type="term" value="C:cytosol"/>
    <property type="evidence" value="ECO:0007669"/>
    <property type="project" value="TreeGrafter"/>
</dbReference>
<dbReference type="OrthoDB" id="1524711at2"/>
<feature type="signal peptide" evidence="3">
    <location>
        <begin position="1"/>
        <end position="23"/>
    </location>
</feature>
<dbReference type="EMBL" id="FNAI01000002">
    <property type="protein sequence ID" value="SDD65665.1"/>
    <property type="molecule type" value="Genomic_DNA"/>
</dbReference>
<dbReference type="InterPro" id="IPR005632">
    <property type="entry name" value="Chaperone_Skp"/>
</dbReference>
<dbReference type="PANTHER" id="PTHR35089:SF1">
    <property type="entry name" value="CHAPERONE PROTEIN SKP"/>
    <property type="match status" value="1"/>
</dbReference>
<evidence type="ECO:0000256" key="2">
    <source>
        <dbReference type="ARBA" id="ARBA00022729"/>
    </source>
</evidence>
<dbReference type="GO" id="GO:0051082">
    <property type="term" value="F:unfolded protein binding"/>
    <property type="evidence" value="ECO:0007669"/>
    <property type="project" value="InterPro"/>
</dbReference>
<dbReference type="Pfam" id="PF03938">
    <property type="entry name" value="OmpH"/>
    <property type="match status" value="1"/>
</dbReference>
<protein>
    <submittedName>
        <fullName evidence="4">Periplasmic chaperone for outer membrane proteins Skp</fullName>
    </submittedName>
</protein>
<dbReference type="SMART" id="SM00935">
    <property type="entry name" value="OmpH"/>
    <property type="match status" value="1"/>
</dbReference>
<accession>A0A1G6WKT2</accession>
<dbReference type="Gene3D" id="3.30.910.20">
    <property type="entry name" value="Skp domain"/>
    <property type="match status" value="1"/>
</dbReference>
<gene>
    <name evidence="4" type="ORF">SAMN05216464_102196</name>
</gene>
<comment type="similarity">
    <text evidence="1">Belongs to the Skp family.</text>
</comment>
<dbReference type="GO" id="GO:0050821">
    <property type="term" value="P:protein stabilization"/>
    <property type="evidence" value="ECO:0007669"/>
    <property type="project" value="TreeGrafter"/>
</dbReference>
<dbReference type="InterPro" id="IPR024930">
    <property type="entry name" value="Skp_dom_sf"/>
</dbReference>
<sequence>MKKLFKVALVAVGMIFAGNFANAQTKIGHINFNQLIDLMPEAKTVQTQMQAYQKTFMDQLTTMNNEYTTKGQEFQKTQDKMTDAVRSAKGAELQDMQKRMNDFQTNAQQQVTAKSNELGKPLIDKATAAVNAVAKEKGYAYVLDSSQITLLVSPDADDLLPAVKLKLGLK</sequence>
<evidence type="ECO:0000313" key="4">
    <source>
        <dbReference type="EMBL" id="SDD65665.1"/>
    </source>
</evidence>
<proteinExistence type="inferred from homology"/>
<dbReference type="STRING" id="1391627.SAMN05216464_102196"/>
<dbReference type="PANTHER" id="PTHR35089">
    <property type="entry name" value="CHAPERONE PROTEIN SKP"/>
    <property type="match status" value="1"/>
</dbReference>
<reference evidence="4 5" key="1">
    <citation type="submission" date="2016-10" db="EMBL/GenBank/DDBJ databases">
        <authorList>
            <person name="de Groot N.N."/>
        </authorList>
    </citation>
    <scope>NUCLEOTIDE SEQUENCE [LARGE SCALE GENOMIC DNA]</scope>
    <source>
        <strain evidence="4 5">47C3B</strain>
    </source>
</reference>
<evidence type="ECO:0000313" key="5">
    <source>
        <dbReference type="Proteomes" id="UP000199072"/>
    </source>
</evidence>
<feature type="chain" id="PRO_5011494830" evidence="3">
    <location>
        <begin position="24"/>
        <end position="170"/>
    </location>
</feature>
<keyword evidence="5" id="KW-1185">Reference proteome</keyword>
<evidence type="ECO:0000256" key="1">
    <source>
        <dbReference type="ARBA" id="ARBA00009091"/>
    </source>
</evidence>
<dbReference type="SUPFAM" id="SSF111384">
    <property type="entry name" value="OmpH-like"/>
    <property type="match status" value="1"/>
</dbReference>
<evidence type="ECO:0000256" key="3">
    <source>
        <dbReference type="SAM" id="SignalP"/>
    </source>
</evidence>
<keyword evidence="2 3" id="KW-0732">Signal</keyword>